<comment type="cofactor">
    <cofactor evidence="8">
        <name>heme</name>
        <dbReference type="ChEBI" id="CHEBI:30413"/>
    </cofactor>
    <text evidence="8">Binds 1 heme group per subunit.</text>
</comment>
<dbReference type="GO" id="GO:0046872">
    <property type="term" value="F:metal ion binding"/>
    <property type="evidence" value="ECO:0007669"/>
    <property type="project" value="UniProtKB-UniRule"/>
</dbReference>
<keyword evidence="5 7" id="KW-0479">Metal-binding</keyword>
<evidence type="ECO:0000256" key="1">
    <source>
        <dbReference type="ARBA" id="ARBA00009660"/>
    </source>
</evidence>
<name>A0A1Y5FAB6_9BACT</name>
<dbReference type="InterPro" id="IPR009050">
    <property type="entry name" value="Globin-like_sf"/>
</dbReference>
<dbReference type="Gene3D" id="1.10.490.10">
    <property type="entry name" value="Globins"/>
    <property type="match status" value="1"/>
</dbReference>
<evidence type="ECO:0000256" key="4">
    <source>
        <dbReference type="ARBA" id="ARBA00022621"/>
    </source>
</evidence>
<organism evidence="10 11">
    <name type="scientific">Halobacteriovorax marinus</name>
    <dbReference type="NCBI Taxonomy" id="97084"/>
    <lineage>
        <taxon>Bacteria</taxon>
        <taxon>Pseudomonadati</taxon>
        <taxon>Bdellovibrionota</taxon>
        <taxon>Bacteriovoracia</taxon>
        <taxon>Bacteriovoracales</taxon>
        <taxon>Halobacteriovoraceae</taxon>
        <taxon>Halobacteriovorax</taxon>
    </lineage>
</organism>
<keyword evidence="6 7" id="KW-0408">Iron</keyword>
<dbReference type="InterPro" id="IPR001486">
    <property type="entry name" value="Hemoglobin_trunc"/>
</dbReference>
<dbReference type="PIRSF" id="PIRSF002030">
    <property type="entry name" value="Globin_Protozoa/Cyanobacteria"/>
    <property type="match status" value="1"/>
</dbReference>
<evidence type="ECO:0000256" key="8">
    <source>
        <dbReference type="PIRSR" id="PIRSR002030-1"/>
    </source>
</evidence>
<keyword evidence="4 7" id="KW-0561">Oxygen transport</keyword>
<evidence type="ECO:0000313" key="11">
    <source>
        <dbReference type="Proteomes" id="UP000196531"/>
    </source>
</evidence>
<keyword evidence="3 7" id="KW-0349">Heme</keyword>
<dbReference type="InterPro" id="IPR019795">
    <property type="entry name" value="Globin_bac-like_CS"/>
</dbReference>
<keyword evidence="2 7" id="KW-0813">Transport</keyword>
<protein>
    <recommendedName>
        <fullName evidence="7">Group 1 truncated hemoglobin</fullName>
    </recommendedName>
</protein>
<evidence type="ECO:0000256" key="5">
    <source>
        <dbReference type="ARBA" id="ARBA00022723"/>
    </source>
</evidence>
<proteinExistence type="inferred from homology"/>
<dbReference type="CDD" id="cd00454">
    <property type="entry name" value="TrHb1_N"/>
    <property type="match status" value="1"/>
</dbReference>
<feature type="binding site" description="proximal binding residue" evidence="8">
    <location>
        <position position="71"/>
    </location>
    <ligand>
        <name>heme</name>
        <dbReference type="ChEBI" id="CHEBI:30413"/>
    </ligand>
    <ligandPart>
        <name>Fe</name>
        <dbReference type="ChEBI" id="CHEBI:18248"/>
    </ligandPart>
</feature>
<evidence type="ECO:0000256" key="7">
    <source>
        <dbReference type="PIRNR" id="PIRNR002030"/>
    </source>
</evidence>
<comment type="similarity">
    <text evidence="1 7">Belongs to the truncated hemoglobin family. Group I subfamily.</text>
</comment>
<evidence type="ECO:0000256" key="2">
    <source>
        <dbReference type="ARBA" id="ARBA00022448"/>
    </source>
</evidence>
<evidence type="ECO:0000313" key="10">
    <source>
        <dbReference type="EMBL" id="OUR98609.1"/>
    </source>
</evidence>
<dbReference type="InterPro" id="IPR012292">
    <property type="entry name" value="Globin/Proto"/>
</dbReference>
<dbReference type="AlphaFoldDB" id="A0A1Y5FAB6"/>
<comment type="caution">
    <text evidence="10">The sequence shown here is derived from an EMBL/GenBank/DDBJ whole genome shotgun (WGS) entry which is preliminary data.</text>
</comment>
<dbReference type="GO" id="GO:0019825">
    <property type="term" value="F:oxygen binding"/>
    <property type="evidence" value="ECO:0007669"/>
    <property type="project" value="InterPro"/>
</dbReference>
<dbReference type="Pfam" id="PF01152">
    <property type="entry name" value="Bac_globin"/>
    <property type="match status" value="1"/>
</dbReference>
<dbReference type="Proteomes" id="UP000196531">
    <property type="component" value="Unassembled WGS sequence"/>
</dbReference>
<dbReference type="PROSITE" id="PS01213">
    <property type="entry name" value="GLOBIN_FAM_2"/>
    <property type="match status" value="1"/>
</dbReference>
<gene>
    <name evidence="10" type="ORF">A9Q84_04120</name>
</gene>
<dbReference type="GO" id="GO:0020037">
    <property type="term" value="F:heme binding"/>
    <property type="evidence" value="ECO:0007669"/>
    <property type="project" value="InterPro"/>
</dbReference>
<accession>A0A1Y5FAB6</accession>
<evidence type="ECO:0000256" key="6">
    <source>
        <dbReference type="ARBA" id="ARBA00023004"/>
    </source>
</evidence>
<dbReference type="EMBL" id="MAAO01000004">
    <property type="protein sequence ID" value="OUR98609.1"/>
    <property type="molecule type" value="Genomic_DNA"/>
</dbReference>
<dbReference type="InterPro" id="IPR016339">
    <property type="entry name" value="Hemoglobin_trunc_I"/>
</dbReference>
<sequence>MAESLFEKYGGFSTLGKLVVEFYKKVLNDKTVAHFFEDVEMDKLMEHQTNFLAFALGGPNEYAGRDVKVAHEVMDISNRDFSIVAGYLEETLDEAGVEEADIATIISIVSGLQDQIVTKKAA</sequence>
<evidence type="ECO:0000256" key="9">
    <source>
        <dbReference type="PIRSR" id="PIRSR601486-1"/>
    </source>
</evidence>
<evidence type="ECO:0000256" key="3">
    <source>
        <dbReference type="ARBA" id="ARBA00022617"/>
    </source>
</evidence>
<dbReference type="SUPFAM" id="SSF46458">
    <property type="entry name" value="Globin-like"/>
    <property type="match status" value="1"/>
</dbReference>
<feature type="binding site" description="distal binding residue" evidence="9">
    <location>
        <position position="47"/>
    </location>
    <ligand>
        <name>heme</name>
        <dbReference type="ChEBI" id="CHEBI:30413"/>
    </ligand>
    <ligandPart>
        <name>Fe</name>
        <dbReference type="ChEBI" id="CHEBI:18248"/>
    </ligandPart>
</feature>
<feature type="binding site" description="distal binding residue" evidence="9">
    <location>
        <position position="71"/>
    </location>
    <ligand>
        <name>heme</name>
        <dbReference type="ChEBI" id="CHEBI:30413"/>
    </ligand>
    <ligandPart>
        <name>Fe</name>
        <dbReference type="ChEBI" id="CHEBI:18248"/>
    </ligandPart>
</feature>
<reference evidence="11" key="1">
    <citation type="journal article" date="2017" name="Proc. Natl. Acad. Sci. U.S.A.">
        <title>Simulation of Deepwater Horizon oil plume reveals substrate specialization within a complex community of hydrocarbon-degraders.</title>
        <authorList>
            <person name="Hu P."/>
            <person name="Dubinsky E.A."/>
            <person name="Probst A.J."/>
            <person name="Wang J."/>
            <person name="Sieber C.M.K."/>
            <person name="Tom L.M."/>
            <person name="Gardinali P."/>
            <person name="Banfield J.F."/>
            <person name="Atlas R.M."/>
            <person name="Andersen G.L."/>
        </authorList>
    </citation>
    <scope>NUCLEOTIDE SEQUENCE [LARGE SCALE GENOMIC DNA]</scope>
</reference>
<dbReference type="GO" id="GO:0005344">
    <property type="term" value="F:oxygen carrier activity"/>
    <property type="evidence" value="ECO:0007669"/>
    <property type="project" value="UniProtKB-UniRule"/>
</dbReference>